<evidence type="ECO:0000256" key="1">
    <source>
        <dbReference type="ARBA" id="ARBA00004141"/>
    </source>
</evidence>
<proteinExistence type="inferred from homology"/>
<evidence type="ECO:0000256" key="4">
    <source>
        <dbReference type="ARBA" id="ARBA00022989"/>
    </source>
</evidence>
<organism evidence="9 10">
    <name type="scientific">Morus notabilis</name>
    <dbReference type="NCBI Taxonomy" id="981085"/>
    <lineage>
        <taxon>Eukaryota</taxon>
        <taxon>Viridiplantae</taxon>
        <taxon>Streptophyta</taxon>
        <taxon>Embryophyta</taxon>
        <taxon>Tracheophyta</taxon>
        <taxon>Spermatophyta</taxon>
        <taxon>Magnoliopsida</taxon>
        <taxon>eudicotyledons</taxon>
        <taxon>Gunneridae</taxon>
        <taxon>Pentapetalae</taxon>
        <taxon>rosids</taxon>
        <taxon>fabids</taxon>
        <taxon>Rosales</taxon>
        <taxon>Moraceae</taxon>
        <taxon>Moreae</taxon>
        <taxon>Morus</taxon>
    </lineage>
</organism>
<dbReference type="EMBL" id="KE344869">
    <property type="protein sequence ID" value="EXB82637.1"/>
    <property type="molecule type" value="Genomic_DNA"/>
</dbReference>
<evidence type="ECO:0000256" key="5">
    <source>
        <dbReference type="ARBA" id="ARBA00023136"/>
    </source>
</evidence>
<feature type="transmembrane region" description="Helical" evidence="6">
    <location>
        <begin position="72"/>
        <end position="91"/>
    </location>
</feature>
<accession>W9RCY4</accession>
<gene>
    <name evidence="9" type="ORF">L484_027818</name>
</gene>
<feature type="compositionally biased region" description="Basic and acidic residues" evidence="7">
    <location>
        <begin position="341"/>
        <end position="358"/>
    </location>
</feature>
<feature type="transmembrane region" description="Helical" evidence="6">
    <location>
        <begin position="221"/>
        <end position="241"/>
    </location>
</feature>
<feature type="transmembrane region" description="Helical" evidence="6">
    <location>
        <begin position="41"/>
        <end position="60"/>
    </location>
</feature>
<dbReference type="PANTHER" id="PTHR31218">
    <property type="entry name" value="WAT1-RELATED PROTEIN"/>
    <property type="match status" value="1"/>
</dbReference>
<dbReference type="SUPFAM" id="SSF103481">
    <property type="entry name" value="Multidrug resistance efflux transporter EmrE"/>
    <property type="match status" value="1"/>
</dbReference>
<keyword evidence="5 6" id="KW-0472">Membrane</keyword>
<dbReference type="KEGG" id="mnt:21410424"/>
<dbReference type="GO" id="GO:0016020">
    <property type="term" value="C:membrane"/>
    <property type="evidence" value="ECO:0007669"/>
    <property type="project" value="UniProtKB-SubCell"/>
</dbReference>
<comment type="subcellular location">
    <subcellularLocation>
        <location evidence="1 6">Membrane</location>
        <topology evidence="1 6">Multi-pass membrane protein</topology>
    </subcellularLocation>
</comment>
<feature type="transmembrane region" description="Helical" evidence="6">
    <location>
        <begin position="103"/>
        <end position="126"/>
    </location>
</feature>
<dbReference type="GO" id="GO:0022857">
    <property type="term" value="F:transmembrane transporter activity"/>
    <property type="evidence" value="ECO:0007669"/>
    <property type="project" value="InterPro"/>
</dbReference>
<feature type="transmembrane region" description="Helical" evidence="6">
    <location>
        <begin position="188"/>
        <end position="209"/>
    </location>
</feature>
<keyword evidence="4 6" id="KW-1133">Transmembrane helix</keyword>
<keyword evidence="3 6" id="KW-0812">Transmembrane</keyword>
<sequence>MSVKPKVWEVVPFLAMVTMEGSTIALTIWAKTVLTNGMSPFVFVVYTHALSSLILFPFSIFFHRNDRTEQPIFTVSLFLRFFLLGLTGITIPQNLAFLGLSHSSPIVVCAMGLTLPAFSFILSLVLRKTEIDWRSSSFQTKVTGAIVCFMGATTVELFKGPLIKHSSSLHVPLLSTNRFLIFSSTPEYWILGGLLLAAANVSVSVWNVLQMETVKQYPQPMKAAAFYSALGTIQSAILSFFVLERKPDAWEVDVNNTEIPLIVLTATFVGLIRSCVHLWCMRMKGPFYVPMFKPFGLLFATTFGVSLPASTLRYGSVIGTAIVAMGYLTMMYGQQNEDEASTKHGTVDKLGETPEEKVPLLQEENV</sequence>
<reference evidence="10" key="1">
    <citation type="submission" date="2013-01" db="EMBL/GenBank/DDBJ databases">
        <title>Draft Genome Sequence of a Mulberry Tree, Morus notabilis C.K. Schneid.</title>
        <authorList>
            <person name="He N."/>
            <person name="Zhao S."/>
        </authorList>
    </citation>
    <scope>NUCLEOTIDE SEQUENCE</scope>
</reference>
<feature type="domain" description="EamA" evidence="8">
    <location>
        <begin position="26"/>
        <end position="135"/>
    </location>
</feature>
<comment type="similarity">
    <text evidence="2 6">Belongs to the drug/metabolite transporter (DMT) superfamily. Plant drug/metabolite exporter (P-DME) (TC 2.A.7.4) family.</text>
</comment>
<evidence type="ECO:0000256" key="6">
    <source>
        <dbReference type="RuleBase" id="RU363077"/>
    </source>
</evidence>
<feature type="transmembrane region" description="Helical" evidence="6">
    <location>
        <begin position="313"/>
        <end position="333"/>
    </location>
</feature>
<dbReference type="eggNOG" id="ENOG502QW2M">
    <property type="taxonomic scope" value="Eukaryota"/>
</dbReference>
<dbReference type="Pfam" id="PF00892">
    <property type="entry name" value="EamA"/>
    <property type="match status" value="1"/>
</dbReference>
<dbReference type="OrthoDB" id="1733956at2759"/>
<keyword evidence="10" id="KW-1185">Reference proteome</keyword>
<evidence type="ECO:0000313" key="10">
    <source>
        <dbReference type="Proteomes" id="UP000030645"/>
    </source>
</evidence>
<dbReference type="Proteomes" id="UP000030645">
    <property type="component" value="Unassembled WGS sequence"/>
</dbReference>
<dbReference type="InterPro" id="IPR000620">
    <property type="entry name" value="EamA_dom"/>
</dbReference>
<protein>
    <recommendedName>
        <fullName evidence="6">WAT1-related protein</fullName>
    </recommendedName>
</protein>
<evidence type="ECO:0000256" key="2">
    <source>
        <dbReference type="ARBA" id="ARBA00007635"/>
    </source>
</evidence>
<feature type="region of interest" description="Disordered" evidence="7">
    <location>
        <begin position="341"/>
        <end position="366"/>
    </location>
</feature>
<feature type="transmembrane region" description="Helical" evidence="6">
    <location>
        <begin position="261"/>
        <end position="280"/>
    </location>
</feature>
<feature type="transmembrane region" description="Helical" evidence="6">
    <location>
        <begin position="287"/>
        <end position="307"/>
    </location>
</feature>
<dbReference type="InterPro" id="IPR037185">
    <property type="entry name" value="EmrE-like"/>
</dbReference>
<evidence type="ECO:0000256" key="3">
    <source>
        <dbReference type="ARBA" id="ARBA00022692"/>
    </source>
</evidence>
<dbReference type="AlphaFoldDB" id="W9RCY4"/>
<name>W9RCY4_9ROSA</name>
<feature type="transmembrane region" description="Helical" evidence="6">
    <location>
        <begin position="138"/>
        <end position="158"/>
    </location>
</feature>
<evidence type="ECO:0000259" key="8">
    <source>
        <dbReference type="Pfam" id="PF00892"/>
    </source>
</evidence>
<evidence type="ECO:0000256" key="7">
    <source>
        <dbReference type="SAM" id="MobiDB-lite"/>
    </source>
</evidence>
<evidence type="ECO:0000313" key="9">
    <source>
        <dbReference type="EMBL" id="EXB82637.1"/>
    </source>
</evidence>
<feature type="transmembrane region" description="Helical" evidence="6">
    <location>
        <begin position="7"/>
        <end position="29"/>
    </location>
</feature>
<dbReference type="InterPro" id="IPR030184">
    <property type="entry name" value="WAT1-related"/>
</dbReference>